<evidence type="ECO:0000256" key="6">
    <source>
        <dbReference type="ARBA" id="ARBA00022927"/>
    </source>
</evidence>
<dbReference type="GO" id="GO:0015031">
    <property type="term" value="P:protein transport"/>
    <property type="evidence" value="ECO:0007669"/>
    <property type="project" value="UniProtKB-KW"/>
</dbReference>
<dbReference type="InterPro" id="IPR050366">
    <property type="entry name" value="BP-dependent_transpt_permease"/>
</dbReference>
<dbReference type="InterPro" id="IPR035906">
    <property type="entry name" value="MetI-like_sf"/>
</dbReference>
<keyword evidence="7 9" id="KW-1133">Transmembrane helix</keyword>
<dbReference type="AlphaFoldDB" id="A0A5J6MD04"/>
<feature type="domain" description="ABC transmembrane type-1" evidence="10">
    <location>
        <begin position="100"/>
        <end position="302"/>
    </location>
</feature>
<accession>A0A5J6MD04</accession>
<dbReference type="Pfam" id="PF00528">
    <property type="entry name" value="BPD_transp_1"/>
    <property type="match status" value="1"/>
</dbReference>
<dbReference type="PANTHER" id="PTHR43386:SF1">
    <property type="entry name" value="D,D-DIPEPTIDE TRANSPORT SYSTEM PERMEASE PROTEIN DDPC-RELATED"/>
    <property type="match status" value="1"/>
</dbReference>
<keyword evidence="2 9" id="KW-0813">Transport</keyword>
<dbReference type="PANTHER" id="PTHR43386">
    <property type="entry name" value="OLIGOPEPTIDE TRANSPORT SYSTEM PERMEASE PROTEIN APPC"/>
    <property type="match status" value="1"/>
</dbReference>
<dbReference type="SUPFAM" id="SSF161098">
    <property type="entry name" value="MetI-like"/>
    <property type="match status" value="1"/>
</dbReference>
<evidence type="ECO:0000313" key="11">
    <source>
        <dbReference type="EMBL" id="QEX15263.1"/>
    </source>
</evidence>
<evidence type="ECO:0000256" key="7">
    <source>
        <dbReference type="ARBA" id="ARBA00022989"/>
    </source>
</evidence>
<feature type="transmembrane region" description="Helical" evidence="9">
    <location>
        <begin position="176"/>
        <end position="192"/>
    </location>
</feature>
<keyword evidence="12" id="KW-1185">Reference proteome</keyword>
<dbReference type="Gene3D" id="1.10.3720.10">
    <property type="entry name" value="MetI-like"/>
    <property type="match status" value="1"/>
</dbReference>
<keyword evidence="8 9" id="KW-0472">Membrane</keyword>
<evidence type="ECO:0000256" key="8">
    <source>
        <dbReference type="ARBA" id="ARBA00023136"/>
    </source>
</evidence>
<dbReference type="CDD" id="cd06261">
    <property type="entry name" value="TM_PBP2"/>
    <property type="match status" value="1"/>
</dbReference>
<feature type="transmembrane region" description="Helical" evidence="9">
    <location>
        <begin position="226"/>
        <end position="248"/>
    </location>
</feature>
<keyword evidence="5" id="KW-0571">Peptide transport</keyword>
<organism evidence="11 12">
    <name type="scientific">Hypericibacter terrae</name>
    <dbReference type="NCBI Taxonomy" id="2602015"/>
    <lineage>
        <taxon>Bacteria</taxon>
        <taxon>Pseudomonadati</taxon>
        <taxon>Pseudomonadota</taxon>
        <taxon>Alphaproteobacteria</taxon>
        <taxon>Rhodospirillales</taxon>
        <taxon>Dongiaceae</taxon>
        <taxon>Hypericibacter</taxon>
    </lineage>
</organism>
<evidence type="ECO:0000256" key="5">
    <source>
        <dbReference type="ARBA" id="ARBA00022856"/>
    </source>
</evidence>
<gene>
    <name evidence="11" type="ORF">FRZ44_05440</name>
</gene>
<reference evidence="11 12" key="1">
    <citation type="submission" date="2019-08" db="EMBL/GenBank/DDBJ databases">
        <title>Hyperibacter terrae gen. nov., sp. nov. and Hyperibacter viscosus sp. nov., two new members in the family Rhodospirillaceae isolated from the rhizosphere of Hypericum perforatum.</title>
        <authorList>
            <person name="Noviana Z."/>
        </authorList>
    </citation>
    <scope>NUCLEOTIDE SEQUENCE [LARGE SCALE GENOMIC DNA]</scope>
    <source>
        <strain evidence="11 12">R5913</strain>
    </source>
</reference>
<dbReference type="EMBL" id="CP042906">
    <property type="protein sequence ID" value="QEX15263.1"/>
    <property type="molecule type" value="Genomic_DNA"/>
</dbReference>
<evidence type="ECO:0000256" key="3">
    <source>
        <dbReference type="ARBA" id="ARBA00022475"/>
    </source>
</evidence>
<protein>
    <submittedName>
        <fullName evidence="11">Peptide ABC transporter permease</fullName>
    </submittedName>
</protein>
<comment type="subcellular location">
    <subcellularLocation>
        <location evidence="1 9">Cell membrane</location>
        <topology evidence="1 9">Multi-pass membrane protein</topology>
    </subcellularLocation>
</comment>
<evidence type="ECO:0000256" key="2">
    <source>
        <dbReference type="ARBA" id="ARBA00022448"/>
    </source>
</evidence>
<dbReference type="InterPro" id="IPR000515">
    <property type="entry name" value="MetI-like"/>
</dbReference>
<dbReference type="RefSeq" id="WP_318526386.1">
    <property type="nucleotide sequence ID" value="NZ_CP042906.1"/>
</dbReference>
<dbReference type="Proteomes" id="UP000326202">
    <property type="component" value="Chromosome"/>
</dbReference>
<feature type="transmembrane region" description="Helical" evidence="9">
    <location>
        <begin position="142"/>
        <end position="164"/>
    </location>
</feature>
<evidence type="ECO:0000259" key="10">
    <source>
        <dbReference type="PROSITE" id="PS50928"/>
    </source>
</evidence>
<keyword evidence="6" id="KW-0653">Protein transport</keyword>
<keyword evidence="3" id="KW-1003">Cell membrane</keyword>
<dbReference type="GO" id="GO:0055085">
    <property type="term" value="P:transmembrane transport"/>
    <property type="evidence" value="ECO:0007669"/>
    <property type="project" value="InterPro"/>
</dbReference>
<feature type="transmembrane region" description="Helical" evidence="9">
    <location>
        <begin position="104"/>
        <end position="130"/>
    </location>
</feature>
<comment type="similarity">
    <text evidence="9">Belongs to the binding-protein-dependent transport system permease family.</text>
</comment>
<dbReference type="GO" id="GO:0005886">
    <property type="term" value="C:plasma membrane"/>
    <property type="evidence" value="ECO:0007669"/>
    <property type="project" value="UniProtKB-SubCell"/>
</dbReference>
<proteinExistence type="inferred from homology"/>
<keyword evidence="4 9" id="KW-0812">Transmembrane</keyword>
<evidence type="ECO:0000256" key="9">
    <source>
        <dbReference type="RuleBase" id="RU363032"/>
    </source>
</evidence>
<evidence type="ECO:0000256" key="1">
    <source>
        <dbReference type="ARBA" id="ARBA00004651"/>
    </source>
</evidence>
<feature type="transmembrane region" description="Helical" evidence="9">
    <location>
        <begin position="282"/>
        <end position="302"/>
    </location>
</feature>
<name>A0A5J6MD04_9PROT</name>
<dbReference type="GO" id="GO:0015833">
    <property type="term" value="P:peptide transport"/>
    <property type="evidence" value="ECO:0007669"/>
    <property type="project" value="UniProtKB-KW"/>
</dbReference>
<sequence>MARLARNRSAWAASALLLTIVSLCLLAPLYAQRVTGVDPFQSNIEGVVEIDGQVRNLLEPNTEGLGIGSTPIGPTWNLAAYFLGADAQGRDVAGRLLYGGRNSLLIGAAATAITLAVACFVGIAAGYFGGMTDMIISRGLDVLWAFPVYLLAISLSIVLISGGFKIGPFTLTSGSLWLPIWIVGIVYVPYVARPIRGRVLTLRESEFILASVCLGVSPHRILLRDILPNVATTVIVFAPLMMALSVLAESALSFLSIGVQPPDASWGTIIQDGLELLYSRPIVVLAPGVAVGLTVLALNVLGEALREAIDPRAKLRVA</sequence>
<dbReference type="KEGG" id="htq:FRZ44_05440"/>
<evidence type="ECO:0000256" key="4">
    <source>
        <dbReference type="ARBA" id="ARBA00022692"/>
    </source>
</evidence>
<evidence type="ECO:0000313" key="12">
    <source>
        <dbReference type="Proteomes" id="UP000326202"/>
    </source>
</evidence>
<dbReference type="PROSITE" id="PS50928">
    <property type="entry name" value="ABC_TM1"/>
    <property type="match status" value="1"/>
</dbReference>